<gene>
    <name evidence="3" type="ORF">EJB05_28291</name>
</gene>
<comment type="caution">
    <text evidence="3">The sequence shown here is derived from an EMBL/GenBank/DDBJ whole genome shotgun (WGS) entry which is preliminary data.</text>
</comment>
<dbReference type="EMBL" id="RWGY01000013">
    <property type="protein sequence ID" value="TVU25782.1"/>
    <property type="molecule type" value="Genomic_DNA"/>
</dbReference>
<comment type="similarity">
    <text evidence="1">Belongs to the gemin-2 family.</text>
</comment>
<name>A0A5J9UPU1_9POAL</name>
<accession>A0A5J9UPU1</accession>
<feature type="compositionally biased region" description="Polar residues" evidence="2">
    <location>
        <begin position="261"/>
        <end position="272"/>
    </location>
</feature>
<dbReference type="Proteomes" id="UP000324897">
    <property type="component" value="Chromosome 2"/>
</dbReference>
<dbReference type="Pfam" id="PF04938">
    <property type="entry name" value="SIP1"/>
    <property type="match status" value="1"/>
</dbReference>
<dbReference type="InterPro" id="IPR035426">
    <property type="entry name" value="Gemin2/Brr1"/>
</dbReference>
<dbReference type="GO" id="GO:0032797">
    <property type="term" value="C:SMN complex"/>
    <property type="evidence" value="ECO:0007669"/>
    <property type="project" value="TreeGrafter"/>
</dbReference>
<feature type="region of interest" description="Disordered" evidence="2">
    <location>
        <begin position="245"/>
        <end position="272"/>
    </location>
</feature>
<protein>
    <recommendedName>
        <fullName evidence="5">Gem-associated protein 2</fullName>
    </recommendedName>
</protein>
<sequence>MADAEASEGGSGTKRAYSRAEIEALKCSPSAEAQAQLWAEVYAALAAAGFAGEYNVLLAVEEPKNRRGNKGKKAAGGGGARRGPEEAAAAPRFLDVVDNGAWRNGDSGVRNEHRLEAGHNPAGVCGVIQEPFDQDEDVEYEDDSDDEYEGILKPAFAVDGEPDFESGEPLDGFEYLRRVRWEAKQFPRVKVAKLDLNAARMVQTPYMPEIPGIPMFSPDLRASKVWEDSFITNFSETRQVFSELDNSNEPSISGVKKFSSKPGSSSEPQTEPTLTMLCNMDSVSRAATLRNYIDMIQSLDSLSRNNCLWLFAFCVAVDTPLHAETCASLRSLLRKCATILSTKSEMDDEVVMLNILMAISGRFFGQYEHRYE</sequence>
<evidence type="ECO:0008006" key="5">
    <source>
        <dbReference type="Google" id="ProtNLM"/>
    </source>
</evidence>
<organism evidence="3 4">
    <name type="scientific">Eragrostis curvula</name>
    <name type="common">weeping love grass</name>
    <dbReference type="NCBI Taxonomy" id="38414"/>
    <lineage>
        <taxon>Eukaryota</taxon>
        <taxon>Viridiplantae</taxon>
        <taxon>Streptophyta</taxon>
        <taxon>Embryophyta</taxon>
        <taxon>Tracheophyta</taxon>
        <taxon>Spermatophyta</taxon>
        <taxon>Magnoliopsida</taxon>
        <taxon>Liliopsida</taxon>
        <taxon>Poales</taxon>
        <taxon>Poaceae</taxon>
        <taxon>PACMAD clade</taxon>
        <taxon>Chloridoideae</taxon>
        <taxon>Eragrostideae</taxon>
        <taxon>Eragrostidinae</taxon>
        <taxon>Eragrostis</taxon>
    </lineage>
</organism>
<keyword evidence="4" id="KW-1185">Reference proteome</keyword>
<dbReference type="Gramene" id="TVU25782">
    <property type="protein sequence ID" value="TVU25782"/>
    <property type="gene ID" value="EJB05_28291"/>
</dbReference>
<dbReference type="OrthoDB" id="428895at2759"/>
<evidence type="ECO:0000256" key="2">
    <source>
        <dbReference type="SAM" id="MobiDB-lite"/>
    </source>
</evidence>
<dbReference type="PANTHER" id="PTHR12794">
    <property type="entry name" value="GEMIN2"/>
    <property type="match status" value="1"/>
</dbReference>
<dbReference type="AlphaFoldDB" id="A0A5J9UPU1"/>
<proteinExistence type="inferred from homology"/>
<dbReference type="PANTHER" id="PTHR12794:SF0">
    <property type="entry name" value="GEM-ASSOCIATED PROTEIN 2"/>
    <property type="match status" value="1"/>
</dbReference>
<feature type="region of interest" description="Disordered" evidence="2">
    <location>
        <begin position="65"/>
        <end position="89"/>
    </location>
</feature>
<dbReference type="GO" id="GO:0005634">
    <property type="term" value="C:nucleus"/>
    <property type="evidence" value="ECO:0007669"/>
    <property type="project" value="TreeGrafter"/>
</dbReference>
<evidence type="ECO:0000313" key="3">
    <source>
        <dbReference type="EMBL" id="TVU25782.1"/>
    </source>
</evidence>
<dbReference type="Gene3D" id="1.20.58.1070">
    <property type="match status" value="1"/>
</dbReference>
<reference evidence="3 4" key="1">
    <citation type="journal article" date="2019" name="Sci. Rep.">
        <title>A high-quality genome of Eragrostis curvula grass provides insights into Poaceae evolution and supports new strategies to enhance forage quality.</title>
        <authorList>
            <person name="Carballo J."/>
            <person name="Santos B.A.C.M."/>
            <person name="Zappacosta D."/>
            <person name="Garbus I."/>
            <person name="Selva J.P."/>
            <person name="Gallo C.A."/>
            <person name="Diaz A."/>
            <person name="Albertini E."/>
            <person name="Caccamo M."/>
            <person name="Echenique V."/>
        </authorList>
    </citation>
    <scope>NUCLEOTIDE SEQUENCE [LARGE SCALE GENOMIC DNA]</scope>
    <source>
        <strain evidence="4">cv. Victoria</strain>
        <tissue evidence="3">Leaf</tissue>
    </source>
</reference>
<evidence type="ECO:0000313" key="4">
    <source>
        <dbReference type="Proteomes" id="UP000324897"/>
    </source>
</evidence>
<dbReference type="GO" id="GO:0000387">
    <property type="term" value="P:spliceosomal snRNP assembly"/>
    <property type="evidence" value="ECO:0007669"/>
    <property type="project" value="InterPro"/>
</dbReference>
<evidence type="ECO:0000256" key="1">
    <source>
        <dbReference type="ARBA" id="ARBA00025758"/>
    </source>
</evidence>